<keyword evidence="4" id="KW-0732">Signal</keyword>
<keyword evidence="8" id="KW-1015">Disulfide bond</keyword>
<dbReference type="InterPro" id="IPR008754">
    <property type="entry name" value="Peptidase_M43"/>
</dbReference>
<evidence type="ECO:0000256" key="4">
    <source>
        <dbReference type="ARBA" id="ARBA00022729"/>
    </source>
</evidence>
<sequence length="403" mass="44007">MLTVPVLLYSQKECSQSLYTQESSTNNFNIPYINAVRPVASVVSATMIKVPDVIVIPVVVHLINGEKLGITNDQVFSQIDALNRDFNGKNADLANVPERFLQLVAKTSIRFELARVDPSGKASNGIVRKESSLESFRMDDRIKFSSKGGDDAWPRDHYLNIWVGSLVNGIQGYSSLPGAPAELDGIVLSHTVFGTINKGLRFNMGRIAVHEVGHWLGLKHIWGDDYCGDDGIDDTPKQKSYNRGCPSGIITSCGTDTNGDMYMNFMDLTDDACMFMFTRGQMKKMRAAFEQGGARNALLVSGGLNNPGAAIDPDWNKPVGTTVGVDIARVYPIPSTTEVRVELEAAAAGMVKSLKVYNMMGQLVMTVPVNGRLVVMNISTFQTGQFLIKTDQPASKAVKFVKL</sequence>
<keyword evidence="7" id="KW-0482">Metalloprotease</keyword>
<evidence type="ECO:0000256" key="3">
    <source>
        <dbReference type="ARBA" id="ARBA00022723"/>
    </source>
</evidence>
<evidence type="ECO:0000256" key="5">
    <source>
        <dbReference type="ARBA" id="ARBA00022801"/>
    </source>
</evidence>
<protein>
    <recommendedName>
        <fullName evidence="9">Peptidase M43 pregnancy-associated plasma-A domain-containing protein</fullName>
    </recommendedName>
</protein>
<evidence type="ECO:0000259" key="9">
    <source>
        <dbReference type="Pfam" id="PF05572"/>
    </source>
</evidence>
<dbReference type="PANTHER" id="PTHR47466">
    <property type="match status" value="1"/>
</dbReference>
<dbReference type="Gene3D" id="3.40.390.10">
    <property type="entry name" value="Collagenase (Catalytic Domain)"/>
    <property type="match status" value="1"/>
</dbReference>
<comment type="caution">
    <text evidence="10">The sequence shown here is derived from an EMBL/GenBank/DDBJ whole genome shotgun (WGS) entry which is preliminary data.</text>
</comment>
<evidence type="ECO:0000256" key="6">
    <source>
        <dbReference type="ARBA" id="ARBA00022833"/>
    </source>
</evidence>
<dbReference type="Proteomes" id="UP000765802">
    <property type="component" value="Unassembled WGS sequence"/>
</dbReference>
<keyword evidence="5" id="KW-0378">Hydrolase</keyword>
<dbReference type="PANTHER" id="PTHR47466:SF1">
    <property type="entry name" value="METALLOPROTEASE MEP1 (AFU_ORTHOLOGUE AFUA_1G07730)-RELATED"/>
    <property type="match status" value="1"/>
</dbReference>
<dbReference type="InterPro" id="IPR024079">
    <property type="entry name" value="MetalloPept_cat_dom_sf"/>
</dbReference>
<evidence type="ECO:0000256" key="8">
    <source>
        <dbReference type="ARBA" id="ARBA00023157"/>
    </source>
</evidence>
<gene>
    <name evidence="10" type="ORF">BC349_03325</name>
</gene>
<keyword evidence="11" id="KW-1185">Reference proteome</keyword>
<dbReference type="SUPFAM" id="SSF55486">
    <property type="entry name" value="Metalloproteases ('zincins'), catalytic domain"/>
    <property type="match status" value="1"/>
</dbReference>
<reference evidence="10 11" key="1">
    <citation type="submission" date="2016-07" db="EMBL/GenBank/DDBJ databases">
        <title>Genome analysis of Flavihumibacter stibioxidans YS-17.</title>
        <authorList>
            <person name="Shi K."/>
            <person name="Han Y."/>
            <person name="Wang G."/>
        </authorList>
    </citation>
    <scope>NUCLEOTIDE SEQUENCE [LARGE SCALE GENOMIC DNA]</scope>
    <source>
        <strain evidence="10 11">YS-17</strain>
    </source>
</reference>
<dbReference type="Pfam" id="PF05572">
    <property type="entry name" value="Peptidase_M43"/>
    <property type="match status" value="1"/>
</dbReference>
<comment type="similarity">
    <text evidence="1">Belongs to the peptidase M43B family.</text>
</comment>
<keyword evidence="2" id="KW-0645">Protease</keyword>
<proteinExistence type="inferred from homology"/>
<keyword evidence="3" id="KW-0479">Metal-binding</keyword>
<evidence type="ECO:0000256" key="7">
    <source>
        <dbReference type="ARBA" id="ARBA00023049"/>
    </source>
</evidence>
<evidence type="ECO:0000256" key="2">
    <source>
        <dbReference type="ARBA" id="ARBA00022670"/>
    </source>
</evidence>
<evidence type="ECO:0000256" key="1">
    <source>
        <dbReference type="ARBA" id="ARBA00008721"/>
    </source>
</evidence>
<keyword evidence="6" id="KW-0862">Zinc</keyword>
<evidence type="ECO:0000313" key="11">
    <source>
        <dbReference type="Proteomes" id="UP000765802"/>
    </source>
</evidence>
<dbReference type="EMBL" id="MBUA01000001">
    <property type="protein sequence ID" value="MBC6489985.1"/>
    <property type="molecule type" value="Genomic_DNA"/>
</dbReference>
<feature type="domain" description="Peptidase M43 pregnancy-associated plasma-A" evidence="9">
    <location>
        <begin position="150"/>
        <end position="289"/>
    </location>
</feature>
<name>A0ABR7M5I5_9BACT</name>
<evidence type="ECO:0000313" key="10">
    <source>
        <dbReference type="EMBL" id="MBC6489985.1"/>
    </source>
</evidence>
<accession>A0ABR7M5I5</accession>
<organism evidence="10 11">
    <name type="scientific">Flavihumibacter stibioxidans</name>
    <dbReference type="NCBI Taxonomy" id="1834163"/>
    <lineage>
        <taxon>Bacteria</taxon>
        <taxon>Pseudomonadati</taxon>
        <taxon>Bacteroidota</taxon>
        <taxon>Chitinophagia</taxon>
        <taxon>Chitinophagales</taxon>
        <taxon>Chitinophagaceae</taxon>
        <taxon>Flavihumibacter</taxon>
    </lineage>
</organism>